<gene>
    <name evidence="2" type="ORF">DWY11_11970</name>
</gene>
<dbReference type="EMBL" id="QRVA01000034">
    <property type="protein sequence ID" value="RGS13193.1"/>
    <property type="molecule type" value="Genomic_DNA"/>
</dbReference>
<accession>A0A3E5DQ12</accession>
<reference evidence="2 3" key="1">
    <citation type="submission" date="2018-08" db="EMBL/GenBank/DDBJ databases">
        <title>A genome reference for cultivated species of the human gut microbiota.</title>
        <authorList>
            <person name="Zou Y."/>
            <person name="Xue W."/>
            <person name="Luo G."/>
        </authorList>
    </citation>
    <scope>NUCLEOTIDE SEQUENCE [LARGE SCALE GENOMIC DNA]</scope>
    <source>
        <strain evidence="2 3">AF24-12</strain>
    </source>
</reference>
<dbReference type="Proteomes" id="UP000283872">
    <property type="component" value="Unassembled WGS sequence"/>
</dbReference>
<organism evidence="2 3">
    <name type="scientific">Segatella copri</name>
    <dbReference type="NCBI Taxonomy" id="165179"/>
    <lineage>
        <taxon>Bacteria</taxon>
        <taxon>Pseudomonadati</taxon>
        <taxon>Bacteroidota</taxon>
        <taxon>Bacteroidia</taxon>
        <taxon>Bacteroidales</taxon>
        <taxon>Prevotellaceae</taxon>
        <taxon>Segatella</taxon>
    </lineage>
</organism>
<dbReference type="AlphaFoldDB" id="A0A3E5DQ12"/>
<sequence length="750" mass="87073">MDYVEAFENLKPNEKYGRKTPHKAVLLLTIIEMCESDEIYSNEIRYNQQLIDTFHKVWKRTLPDDDSLFVDAYFPFWTMQNEDFWHLVPYRGKEENLTLLKERQVRPSESKIKECVDYVELDEDLFFLMTLPSGRSSLKRALLENYSALTEEKIGELATSKDNVIDKSIEALAEYKKILSSENEPKNNLVAESCDEEKQNLFYALDEDVQIQLNIEYYTFLKEHKAEREMFRSLCPTVFDLYDKISAHPVKPEDITSSLLYLYENFLLDLKVNLLGVDATLSLVDCIENAINLLHAHEHQKDVFISSNNGIEDDTVKKENSSGDSTLSDDSVSSDDDKSSAVNCRRKDLPWTENEEELLLLCYEKGKSIEDIASILGRPQNSIKLRLANLGKIKYDFTHSENTEGSKNTDLDLSTLDYYVENMERLCFILNRNGERVYSTDGKLKILHGKLYRFNYKDDICFTVKDMVCTNGVWDKGEKTIVAYMQTDLFPLLDRTHYLDQIEDIKEGSCMQQNQIRVDGKWYDFDGNLIGRATEQLPDILGNVDSEGIQVRNAGKDFVPKGGLELITTKLCSSYDYLWVMAIVDLVNVNQHAYVFDFDEIACMMIAEAWRLLDKYPHLKMNNESLVECIEFLINESEDNMEQKLGWTTPSFEVYSSIKDYPMSGIFEDLVDELVEESPANVLRLWLDDKDERDLVLHSANYVNRCLYSLHLKKFDSFIEVNPIWKKYLRVEQTNLLTFMQDSLVAFLNR</sequence>
<evidence type="ECO:0000313" key="3">
    <source>
        <dbReference type="Proteomes" id="UP000283872"/>
    </source>
</evidence>
<comment type="caution">
    <text evidence="2">The sequence shown here is derived from an EMBL/GenBank/DDBJ whole genome shotgun (WGS) entry which is preliminary data.</text>
</comment>
<dbReference type="RefSeq" id="WP_117587917.1">
    <property type="nucleotide sequence ID" value="NZ_QRVA01000034.1"/>
</dbReference>
<protein>
    <submittedName>
        <fullName evidence="2">Uncharacterized protein</fullName>
    </submittedName>
</protein>
<evidence type="ECO:0000256" key="1">
    <source>
        <dbReference type="SAM" id="MobiDB-lite"/>
    </source>
</evidence>
<name>A0A3E5DQ12_9BACT</name>
<feature type="region of interest" description="Disordered" evidence="1">
    <location>
        <begin position="314"/>
        <end position="341"/>
    </location>
</feature>
<feature type="compositionally biased region" description="Low complexity" evidence="1">
    <location>
        <begin position="322"/>
        <end position="331"/>
    </location>
</feature>
<proteinExistence type="predicted"/>
<evidence type="ECO:0000313" key="2">
    <source>
        <dbReference type="EMBL" id="RGS13193.1"/>
    </source>
</evidence>